<gene>
    <name evidence="3" type="ORF">UFOPK3376_03086</name>
</gene>
<dbReference type="AlphaFoldDB" id="A0A6J7FH34"/>
<dbReference type="SUPFAM" id="SSF52540">
    <property type="entry name" value="P-loop containing nucleoside triphosphate hydrolases"/>
    <property type="match status" value="1"/>
</dbReference>
<keyword evidence="1" id="KW-0175">Coiled coil</keyword>
<dbReference type="Pfam" id="PF13604">
    <property type="entry name" value="AAA_30"/>
    <property type="match status" value="1"/>
</dbReference>
<evidence type="ECO:0000256" key="1">
    <source>
        <dbReference type="SAM" id="Coils"/>
    </source>
</evidence>
<dbReference type="CDD" id="cd17933">
    <property type="entry name" value="DEXSc_RecD-like"/>
    <property type="match status" value="1"/>
</dbReference>
<dbReference type="SMART" id="SM00382">
    <property type="entry name" value="AAA"/>
    <property type="match status" value="1"/>
</dbReference>
<proteinExistence type="predicted"/>
<feature type="coiled-coil region" evidence="1">
    <location>
        <begin position="422"/>
        <end position="459"/>
    </location>
</feature>
<evidence type="ECO:0000259" key="2">
    <source>
        <dbReference type="SMART" id="SM00382"/>
    </source>
</evidence>
<reference evidence="3" key="1">
    <citation type="submission" date="2020-05" db="EMBL/GenBank/DDBJ databases">
        <authorList>
            <person name="Chiriac C."/>
            <person name="Salcher M."/>
            <person name="Ghai R."/>
            <person name="Kavagutti S V."/>
        </authorList>
    </citation>
    <scope>NUCLEOTIDE SEQUENCE</scope>
</reference>
<accession>A0A6J7FH34</accession>
<feature type="domain" description="AAA+ ATPase" evidence="2">
    <location>
        <begin position="13"/>
        <end position="241"/>
    </location>
</feature>
<dbReference type="InterPro" id="IPR027417">
    <property type="entry name" value="P-loop_NTPase"/>
</dbReference>
<dbReference type="InterPro" id="IPR003593">
    <property type="entry name" value="AAA+_ATPase"/>
</dbReference>
<evidence type="ECO:0000313" key="3">
    <source>
        <dbReference type="EMBL" id="CAB4894687.1"/>
    </source>
</evidence>
<dbReference type="Gene3D" id="3.40.50.300">
    <property type="entry name" value="P-loop containing nucleotide triphosphate hydrolases"/>
    <property type="match status" value="2"/>
</dbReference>
<name>A0A6J7FH34_9ZZZZ</name>
<dbReference type="EMBL" id="CAFBLP010000135">
    <property type="protein sequence ID" value="CAB4894687.1"/>
    <property type="molecule type" value="Genomic_DNA"/>
</dbReference>
<protein>
    <submittedName>
        <fullName evidence="3">Unannotated protein</fullName>
    </submittedName>
</protein>
<organism evidence="3">
    <name type="scientific">freshwater metagenome</name>
    <dbReference type="NCBI Taxonomy" id="449393"/>
    <lineage>
        <taxon>unclassified sequences</taxon>
        <taxon>metagenomes</taxon>
        <taxon>ecological metagenomes</taxon>
    </lineage>
</organism>
<dbReference type="Gene3D" id="2.30.30.940">
    <property type="match status" value="1"/>
</dbReference>
<sequence length="640" mass="71832">MLQRDAAAAVAWQDRLVLVIGPAGTGKTTMLRAAVSDLRVQGRDMYGVSPTAKAARTLERETGMRCDTVAKLVHEWGQPDRAPDDEWRLPRGTTLIVDEASMLGTPSLHRLTELATANDWRLALIGDPRQLQAVGRGGMFAELCNTGRTIELERIHRFEQPWEAHASLLLRQGDPRALDLYEQHGRIRAGTLDEHLDHFADQWLTRHADGETTAIMASTNQQVDLINDRVQSARHDHEQLDPACPVSIGAGESAYVGDIVATRRNRRHLITTSGERVRNRDLWTVAETHDNGDLTVAPLGGHGQITLPADYVRDHVRLGYAATEMGTQSDTVTAGLELASRATTCRNLYVAMTRGRQDNTVCVITETHDISEARDILDAVLTIDRADVPATTQRRILATQDHHIHPRCQIPEWFDTLRADTVQHLDQARDNYRDEQRRAKNLDRQITDAQRQLQAVEHYARPFTDAVTTAEKTLTSAKDHRHLLAERLATAKRRDRRVLKPALTIAEHDIQTATITRDQAVTDAKPAQNLTARATSGLRDLRDEQSRQQMYGQWRANPETIGILQDRVDALDTWRQWANGHQLTPDRTKEMNARLFVANDTIPEYLALRTALFQDPTTAAIVRRVDPGIERSPGPEMSID</sequence>